<dbReference type="Gene3D" id="2.30.29.30">
    <property type="entry name" value="Pleckstrin-homology domain (PH domain)/Phosphotyrosine-binding domain (PTB)"/>
    <property type="match status" value="1"/>
</dbReference>
<dbReference type="VEuPathDB" id="FungiDB:PC110_g958"/>
<dbReference type="EMBL" id="RCML01000005">
    <property type="protein sequence ID" value="KAG2999997.1"/>
    <property type="molecule type" value="Genomic_DNA"/>
</dbReference>
<proteinExistence type="predicted"/>
<dbReference type="Pfam" id="PF12796">
    <property type="entry name" value="Ank_2"/>
    <property type="match status" value="2"/>
</dbReference>
<dbReference type="PROSITE" id="PS50088">
    <property type="entry name" value="ANK_REPEAT"/>
    <property type="match status" value="3"/>
</dbReference>
<feature type="region of interest" description="Disordered" evidence="2">
    <location>
        <begin position="942"/>
        <end position="966"/>
    </location>
</feature>
<feature type="repeat" description="ANK" evidence="1">
    <location>
        <begin position="744"/>
        <end position="776"/>
    </location>
</feature>
<comment type="caution">
    <text evidence="5">The sequence shown here is derived from an EMBL/GenBank/DDBJ whole genome shotgun (WGS) entry which is preliminary data.</text>
</comment>
<feature type="domain" description="PH" evidence="3">
    <location>
        <begin position="462"/>
        <end position="588"/>
    </location>
</feature>
<dbReference type="SUPFAM" id="SSF49562">
    <property type="entry name" value="C2 domain (Calcium/lipid-binding domain, CaLB)"/>
    <property type="match status" value="1"/>
</dbReference>
<dbReference type="Gene3D" id="1.25.40.20">
    <property type="entry name" value="Ankyrin repeat-containing domain"/>
    <property type="match status" value="2"/>
</dbReference>
<dbReference type="Proteomes" id="UP000697107">
    <property type="component" value="Unassembled WGS sequence"/>
</dbReference>
<feature type="domain" description="FH2" evidence="4">
    <location>
        <begin position="1037"/>
        <end position="1375"/>
    </location>
</feature>
<dbReference type="InterPro" id="IPR011993">
    <property type="entry name" value="PH-like_dom_sf"/>
</dbReference>
<dbReference type="Gene3D" id="1.20.58.2220">
    <property type="entry name" value="Formin, FH2 domain"/>
    <property type="match status" value="2"/>
</dbReference>
<name>A0A8T1GMC7_9STRA</name>
<dbReference type="SMART" id="SM00233">
    <property type="entry name" value="PH"/>
    <property type="match status" value="1"/>
</dbReference>
<accession>A0A8T1GMC7</accession>
<protein>
    <recommendedName>
        <fullName evidence="7">Ankyrin repeat-containing domain</fullName>
    </recommendedName>
</protein>
<dbReference type="SUPFAM" id="SSF101447">
    <property type="entry name" value="Formin homology 2 domain (FH2 domain)"/>
    <property type="match status" value="1"/>
</dbReference>
<dbReference type="SMART" id="SM00498">
    <property type="entry name" value="FH2"/>
    <property type="match status" value="1"/>
</dbReference>
<feature type="compositionally biased region" description="Basic and acidic residues" evidence="2">
    <location>
        <begin position="1"/>
        <end position="13"/>
    </location>
</feature>
<reference evidence="5" key="1">
    <citation type="submission" date="2018-10" db="EMBL/GenBank/DDBJ databases">
        <title>Effector identification in a new, highly contiguous assembly of the strawberry crown rot pathogen Phytophthora cactorum.</title>
        <authorList>
            <person name="Armitage A.D."/>
            <person name="Nellist C.F."/>
            <person name="Bates H."/>
            <person name="Vickerstaff R.J."/>
            <person name="Harrison R.J."/>
        </authorList>
    </citation>
    <scope>NUCLEOTIDE SEQUENCE</scope>
    <source>
        <strain evidence="5">P415</strain>
    </source>
</reference>
<feature type="compositionally biased region" description="Polar residues" evidence="2">
    <location>
        <begin position="62"/>
        <end position="77"/>
    </location>
</feature>
<evidence type="ECO:0008006" key="7">
    <source>
        <dbReference type="Google" id="ProtNLM"/>
    </source>
</evidence>
<dbReference type="Pfam" id="PF02181">
    <property type="entry name" value="FH2"/>
    <property type="match status" value="1"/>
</dbReference>
<gene>
    <name evidence="5" type="ORF">PC118_g478</name>
</gene>
<feature type="region of interest" description="Disordered" evidence="2">
    <location>
        <begin position="1"/>
        <end position="101"/>
    </location>
</feature>
<dbReference type="InterPro" id="IPR035892">
    <property type="entry name" value="C2_domain_sf"/>
</dbReference>
<dbReference type="PANTHER" id="PTHR24184:SF11">
    <property type="entry name" value="ANKYRIN REPEAT AND SOCS BOX CONTAINING 3"/>
    <property type="match status" value="1"/>
</dbReference>
<evidence type="ECO:0000313" key="5">
    <source>
        <dbReference type="EMBL" id="KAG2999997.1"/>
    </source>
</evidence>
<evidence type="ECO:0000259" key="3">
    <source>
        <dbReference type="PROSITE" id="PS50003"/>
    </source>
</evidence>
<dbReference type="PRINTS" id="PR01415">
    <property type="entry name" value="ANKYRIN"/>
</dbReference>
<dbReference type="CDD" id="cd00030">
    <property type="entry name" value="C2"/>
    <property type="match status" value="1"/>
</dbReference>
<dbReference type="InterPro" id="IPR036770">
    <property type="entry name" value="Ankyrin_rpt-contain_sf"/>
</dbReference>
<dbReference type="SUPFAM" id="SSF48403">
    <property type="entry name" value="Ankyrin repeat"/>
    <property type="match status" value="1"/>
</dbReference>
<dbReference type="PROSITE" id="PS50297">
    <property type="entry name" value="ANK_REP_REGION"/>
    <property type="match status" value="3"/>
</dbReference>
<feature type="repeat" description="ANK" evidence="1">
    <location>
        <begin position="777"/>
        <end position="809"/>
    </location>
</feature>
<evidence type="ECO:0000256" key="2">
    <source>
        <dbReference type="SAM" id="MobiDB-lite"/>
    </source>
</evidence>
<dbReference type="Gene3D" id="2.60.40.150">
    <property type="entry name" value="C2 domain"/>
    <property type="match status" value="1"/>
</dbReference>
<dbReference type="InterPro" id="IPR002110">
    <property type="entry name" value="Ankyrin_rpt"/>
</dbReference>
<evidence type="ECO:0000259" key="4">
    <source>
        <dbReference type="PROSITE" id="PS51444"/>
    </source>
</evidence>
<dbReference type="PROSITE" id="PS50003">
    <property type="entry name" value="PH_DOMAIN"/>
    <property type="match status" value="1"/>
</dbReference>
<dbReference type="InterPro" id="IPR042201">
    <property type="entry name" value="FH2_Formin_sf"/>
</dbReference>
<feature type="compositionally biased region" description="Basic and acidic residues" evidence="2">
    <location>
        <begin position="943"/>
        <end position="953"/>
    </location>
</feature>
<sequence length="1375" mass="151345">MMKERPKFDDMSPKTDASASEVEDEKNAKSPRKGKAQEREEESDASDWGDKTGDVREKRGDTTGSNAKTAEQTQESRTIADPGIEPRFHALSTDDIDDDDEEGNYQIVKKSIYKPHRKGFLSRLAGGSPVASTKQKYALSDITGIITGEETEAATFSSKAREEEEVENADLTIEEGEDIEVSIDRSTKTLIGARAGREHRNLNAEDAAMGGPSEVVIHSGESESGFATLNPIIASSVQRRVPNHGAFVAPGMTKSSGVPVVKTSPILLEIPAAEQANIGRDRLLLIINALGATGLPKAEKFGTQSCLLEMRLFDGSNVQDCISSGSWSSYLMRTELHKKGGSEAQWNQQFTTTLRSKETQFLHVEVKTSSKILVGEANVALDKVGDLFYDQHYPLFRNDESSENGNEPVLLSAGQVHLQLKIVDTVTLPTAVVPPLQLPGFSRAQSTQLNIKSPVSAKSIPAVLLNGGLFFKIPYHTHNMVGRSTGPRRQWVAVRRVTDPQHLQITWGDPTLSGSAEKKNLRSLDLALVTDIREGHTTAAFAAQTESNVVKEKDKCFSLVMRARTLDLVAASKEEAQIWVNNLRELLFASEPSMDANLLSARTIEGFKQSALSSGGEDGNTGGKLTAAAPTKRMIAVWRNRIFNLARHDKIDDILECLEDGCPIDLLEGGTGDTLLMLACRVGNAELVELCLSRRAKNDPHPEFGETALQVAVNSSHAHCVGLLLSTAAKSDMDTEIVNHIDPNNDAPLHVAACHGDLACLQLLLHHGADICVVEEFGRTPLHCAVANGNLDCVAYLLDVGGDSVLNSGDHDGDTALHYAALSGYEAIVKLLLESAANVFATNVHKETAYDIAVREKQQRCAELISKYFLTNEKEAGASVTRNEPASTLLGRSKQDHPAIIFRDNGKVVEDDFDEQIPSAFVHTEVWKPVVQSKRIDYEDDTFETHSDRHRSSSYEMSGSATSRLPLSPSEQIRDALTRKHRANSFSPRGYTPAWPGTSHHSARELPSYGAYSPYNERAVATERLDLTPPEPSKYETRTGLKLSVNIAAPPAQDVSRPVLVPSPRSKSPIKKFLEGADEGVTSGSFEKSRASSPRGRSKNIQLIELKRANNLALALASFKIHDHYEQIVNDIVTMDERVVNPALLGCLQRFFPTEKEKQALQSFNGSISTLGKAERFFCLLFQVQGMQERIDMFLYKMEFGRTRSALLSRVLVVKRACRDLVENYSFIEALEQFFKQQNITSFTAFEDNKSMFRSGYLSEADEKLRSFRGDLEKAMGVELVELQLQLNRLVAGFRPIQSFVNRSPSSRSAQSEERDGKARDILQRFLADTRTQLAEIESEYEAMELWGDKLLAAFGESKATCQISAILQAVVELL</sequence>
<dbReference type="SMART" id="SM00248">
    <property type="entry name" value="ANK"/>
    <property type="match status" value="5"/>
</dbReference>
<dbReference type="CDD" id="cd01248">
    <property type="entry name" value="PH_PLC_ELMO1"/>
    <property type="match status" value="1"/>
</dbReference>
<feature type="compositionally biased region" description="Basic and acidic residues" evidence="2">
    <location>
        <begin position="48"/>
        <end position="61"/>
    </location>
</feature>
<organism evidence="5 6">
    <name type="scientific">Phytophthora cactorum</name>
    <dbReference type="NCBI Taxonomy" id="29920"/>
    <lineage>
        <taxon>Eukaryota</taxon>
        <taxon>Sar</taxon>
        <taxon>Stramenopiles</taxon>
        <taxon>Oomycota</taxon>
        <taxon>Peronosporomycetes</taxon>
        <taxon>Peronosporales</taxon>
        <taxon>Peronosporaceae</taxon>
        <taxon>Phytophthora</taxon>
    </lineage>
</organism>
<dbReference type="InterPro" id="IPR001849">
    <property type="entry name" value="PH_domain"/>
</dbReference>
<dbReference type="SUPFAM" id="SSF50729">
    <property type="entry name" value="PH domain-like"/>
    <property type="match status" value="1"/>
</dbReference>
<dbReference type="PANTHER" id="PTHR24184">
    <property type="entry name" value="SI:CH211-189E2.2"/>
    <property type="match status" value="1"/>
</dbReference>
<keyword evidence="1" id="KW-0040">ANK repeat</keyword>
<evidence type="ECO:0000313" key="6">
    <source>
        <dbReference type="Proteomes" id="UP000697107"/>
    </source>
</evidence>
<evidence type="ECO:0000256" key="1">
    <source>
        <dbReference type="PROSITE-ProRule" id="PRU00023"/>
    </source>
</evidence>
<dbReference type="InterPro" id="IPR015425">
    <property type="entry name" value="FH2_Formin"/>
</dbReference>
<dbReference type="PROSITE" id="PS51444">
    <property type="entry name" value="FH2"/>
    <property type="match status" value="1"/>
</dbReference>
<feature type="repeat" description="ANK" evidence="1">
    <location>
        <begin position="812"/>
        <end position="844"/>
    </location>
</feature>
<feature type="compositionally biased region" description="Polar residues" evidence="2">
    <location>
        <begin position="954"/>
        <end position="966"/>
    </location>
</feature>